<keyword evidence="1 4" id="KW-0808">Transferase</keyword>
<name>A0A327T2L0_9SPHI</name>
<evidence type="ECO:0000259" key="3">
    <source>
        <dbReference type="Pfam" id="PF00483"/>
    </source>
</evidence>
<dbReference type="RefSeq" id="WP_111632374.1">
    <property type="nucleotide sequence ID" value="NZ_QLLR01000002.1"/>
</dbReference>
<dbReference type="AlphaFoldDB" id="A0A327T2L0"/>
<evidence type="ECO:0000256" key="1">
    <source>
        <dbReference type="ARBA" id="ARBA00022679"/>
    </source>
</evidence>
<dbReference type="PANTHER" id="PTHR43584">
    <property type="entry name" value="NUCLEOTIDYL TRANSFERASE"/>
    <property type="match status" value="1"/>
</dbReference>
<comment type="caution">
    <text evidence="4">The sequence shown here is derived from an EMBL/GenBank/DDBJ whole genome shotgun (WGS) entry which is preliminary data.</text>
</comment>
<dbReference type="Proteomes" id="UP000249754">
    <property type="component" value="Unassembled WGS sequence"/>
</dbReference>
<dbReference type="Pfam" id="PF00483">
    <property type="entry name" value="NTP_transferase"/>
    <property type="match status" value="1"/>
</dbReference>
<gene>
    <name evidence="4" type="ORF">LY11_00743</name>
</gene>
<proteinExistence type="predicted"/>
<evidence type="ECO:0000313" key="4">
    <source>
        <dbReference type="EMBL" id="RAJ35499.1"/>
    </source>
</evidence>
<dbReference type="InterPro" id="IPR005835">
    <property type="entry name" value="NTP_transferase_dom"/>
</dbReference>
<evidence type="ECO:0000313" key="5">
    <source>
        <dbReference type="Proteomes" id="UP000249754"/>
    </source>
</evidence>
<dbReference type="GO" id="GO:0016779">
    <property type="term" value="F:nucleotidyltransferase activity"/>
    <property type="evidence" value="ECO:0007669"/>
    <property type="project" value="UniProtKB-KW"/>
</dbReference>
<feature type="domain" description="Nucleotidyl transferase" evidence="3">
    <location>
        <begin position="5"/>
        <end position="182"/>
    </location>
</feature>
<dbReference type="PANTHER" id="PTHR43584:SF8">
    <property type="entry name" value="N-ACETYLMURAMATE ALPHA-1-PHOSPHATE URIDYLYLTRANSFERASE"/>
    <property type="match status" value="1"/>
</dbReference>
<dbReference type="InterPro" id="IPR050065">
    <property type="entry name" value="GlmU-like"/>
</dbReference>
<organism evidence="4 5">
    <name type="scientific">Pedobacter cryoconitis</name>
    <dbReference type="NCBI Taxonomy" id="188932"/>
    <lineage>
        <taxon>Bacteria</taxon>
        <taxon>Pseudomonadati</taxon>
        <taxon>Bacteroidota</taxon>
        <taxon>Sphingobacteriia</taxon>
        <taxon>Sphingobacteriales</taxon>
        <taxon>Sphingobacteriaceae</taxon>
        <taxon>Pedobacter</taxon>
    </lineage>
</organism>
<keyword evidence="2" id="KW-0548">Nucleotidyltransferase</keyword>
<dbReference type="OrthoDB" id="9784180at2"/>
<protein>
    <submittedName>
        <fullName evidence="4">Nucleotidyltransferase-like protein</fullName>
    </submittedName>
</protein>
<accession>A0A327T2L0</accession>
<dbReference type="InterPro" id="IPR029044">
    <property type="entry name" value="Nucleotide-diphossugar_trans"/>
</dbReference>
<evidence type="ECO:0000256" key="2">
    <source>
        <dbReference type="ARBA" id="ARBA00022695"/>
    </source>
</evidence>
<reference evidence="4 5" key="1">
    <citation type="submission" date="2018-06" db="EMBL/GenBank/DDBJ databases">
        <title>Genomic Encyclopedia of Archaeal and Bacterial Type Strains, Phase II (KMG-II): from individual species to whole genera.</title>
        <authorList>
            <person name="Goeker M."/>
        </authorList>
    </citation>
    <scope>NUCLEOTIDE SEQUENCE [LARGE SCALE GENOMIC DNA]</scope>
    <source>
        <strain evidence="4 5">DSM 14825</strain>
    </source>
</reference>
<sequence>MLYAIIAAGEGSRLSNEGYIGLKPMVRINGEMLIDRLIRIFINNDAEVIYIIINENSSELAEYLKNYVSAVPLKIVTKTTESSLHSFHELLDEFKDIEELCLTTTDSVFEKEEFQHYIEDFKANKNDDGLLAVTSFIDDETPLYINFDDNNVIKQITDQATQEKSFVSGGIYCLRKKALELVPVAINSGLHRMRNFQRLLIQNNLVVRAHSFNKIMDVDHVSDIEKAEHFLSEVER</sequence>
<dbReference type="EMBL" id="QLLR01000002">
    <property type="protein sequence ID" value="RAJ35499.1"/>
    <property type="molecule type" value="Genomic_DNA"/>
</dbReference>
<dbReference type="SUPFAM" id="SSF53448">
    <property type="entry name" value="Nucleotide-diphospho-sugar transferases"/>
    <property type="match status" value="1"/>
</dbReference>
<dbReference type="Gene3D" id="3.90.550.10">
    <property type="entry name" value="Spore Coat Polysaccharide Biosynthesis Protein SpsA, Chain A"/>
    <property type="match status" value="1"/>
</dbReference>